<comment type="caution">
    <text evidence="4">The sequence shown here is derived from an EMBL/GenBank/DDBJ whole genome shotgun (WGS) entry which is preliminary data.</text>
</comment>
<feature type="compositionally biased region" description="Acidic residues" evidence="1">
    <location>
        <begin position="43"/>
        <end position="56"/>
    </location>
</feature>
<keyword evidence="2" id="KW-0472">Membrane</keyword>
<feature type="compositionally biased region" description="Low complexity" evidence="1">
    <location>
        <begin position="318"/>
        <end position="334"/>
    </location>
</feature>
<gene>
    <name evidence="4" type="ORF">R0G64_26895</name>
</gene>
<feature type="region of interest" description="Disordered" evidence="1">
    <location>
        <begin position="28"/>
        <end position="56"/>
    </location>
</feature>
<feature type="signal peptide" evidence="3">
    <location>
        <begin position="1"/>
        <end position="26"/>
    </location>
</feature>
<evidence type="ECO:0000313" key="4">
    <source>
        <dbReference type="EMBL" id="MDV3443048.1"/>
    </source>
</evidence>
<feature type="chain" id="PRO_5046550977" evidence="3">
    <location>
        <begin position="27"/>
        <end position="355"/>
    </location>
</feature>
<accession>A0ABU3XYQ8</accession>
<evidence type="ECO:0000256" key="1">
    <source>
        <dbReference type="SAM" id="MobiDB-lite"/>
    </source>
</evidence>
<name>A0ABU3XYQ8_9GAMM</name>
<organism evidence="4 5">
    <name type="scientific">Metapseudomonas otitidis</name>
    <dbReference type="NCBI Taxonomy" id="319939"/>
    <lineage>
        <taxon>Bacteria</taxon>
        <taxon>Pseudomonadati</taxon>
        <taxon>Pseudomonadota</taxon>
        <taxon>Gammaproteobacteria</taxon>
        <taxon>Pseudomonadales</taxon>
        <taxon>Pseudomonadaceae</taxon>
        <taxon>Metapseudomonas</taxon>
    </lineage>
</organism>
<keyword evidence="2" id="KW-1133">Transmembrane helix</keyword>
<dbReference type="Proteomes" id="UP001273935">
    <property type="component" value="Unassembled WGS sequence"/>
</dbReference>
<sequence length="355" mass="38872">MHHVLVEVPARRLAGLLAAAIPTAFAAKPAAPVEESTSQAEQATDEGADEEQGMSEEEFLNSLSFKQGKVVIGDNLATLDVPEQFVYLDGKDAERVLVEAWGNPPDAEEPLGMILPKGISPLADESWAVTIEYEESGYVSDEDASDIDYNEMLQGMKDDTKEDNKWRAENGYEPVQLIGWASQPRYDANGRKLHWAKELKFGDSETHTLNYNIRVLGRKGVLVLNFIANMDQLPTIEQNLPAVLAMTEFNPGNRYADFNPELDKVAAYGLGALIAGKVAAKTGLLAILLVLLKKFFWVPIAIGGWVIARVRGKKKEAQQAAEPVQPEVAPVVQPSKPVEPAATVMDLNREEPPKS</sequence>
<evidence type="ECO:0000256" key="2">
    <source>
        <dbReference type="SAM" id="Phobius"/>
    </source>
</evidence>
<feature type="region of interest" description="Disordered" evidence="1">
    <location>
        <begin position="318"/>
        <end position="355"/>
    </location>
</feature>
<keyword evidence="3" id="KW-0732">Signal</keyword>
<dbReference type="EMBL" id="JAWJUL010000155">
    <property type="protein sequence ID" value="MDV3443048.1"/>
    <property type="molecule type" value="Genomic_DNA"/>
</dbReference>
<keyword evidence="5" id="KW-1185">Reference proteome</keyword>
<feature type="transmembrane region" description="Helical" evidence="2">
    <location>
        <begin position="284"/>
        <end position="308"/>
    </location>
</feature>
<proteinExistence type="predicted"/>
<keyword evidence="2" id="KW-0812">Transmembrane</keyword>
<protein>
    <submittedName>
        <fullName evidence="4">DUF2167 domain-containing protein</fullName>
    </submittedName>
</protein>
<evidence type="ECO:0000256" key="3">
    <source>
        <dbReference type="SAM" id="SignalP"/>
    </source>
</evidence>
<evidence type="ECO:0000313" key="5">
    <source>
        <dbReference type="Proteomes" id="UP001273935"/>
    </source>
</evidence>
<dbReference type="RefSeq" id="WP_317234539.1">
    <property type="nucleotide sequence ID" value="NZ_JAWJUL010000155.1"/>
</dbReference>
<dbReference type="InterPro" id="IPR018682">
    <property type="entry name" value="DUF2167_membr"/>
</dbReference>
<dbReference type="Pfam" id="PF09935">
    <property type="entry name" value="DUF2167"/>
    <property type="match status" value="1"/>
</dbReference>
<reference evidence="4 5" key="1">
    <citation type="submission" date="2023-10" db="EMBL/GenBank/DDBJ databases">
        <title>Pseudomonas otitidis isolated from a paediatric patient with cystic fibrosis in Chile.</title>
        <authorList>
            <person name="Amsteins-Romero L."/>
            <person name="Opazo-Capurro A."/>
            <person name="Matus-Kohler M."/>
            <person name="Gonzalez-Rocha G."/>
        </authorList>
    </citation>
    <scope>NUCLEOTIDE SEQUENCE [LARGE SCALE GENOMIC DNA]</scope>
    <source>
        <strain evidence="4 5">P-714</strain>
    </source>
</reference>